<evidence type="ECO:0000259" key="2">
    <source>
        <dbReference type="PROSITE" id="PS50943"/>
    </source>
</evidence>
<dbReference type="Pfam" id="PF01381">
    <property type="entry name" value="HTH_3"/>
    <property type="match status" value="1"/>
</dbReference>
<keyword evidence="1" id="KW-0238">DNA-binding</keyword>
<feature type="domain" description="HTH cro/C1-type" evidence="2">
    <location>
        <begin position="20"/>
        <end position="74"/>
    </location>
</feature>
<dbReference type="GO" id="GO:0005829">
    <property type="term" value="C:cytosol"/>
    <property type="evidence" value="ECO:0007669"/>
    <property type="project" value="TreeGrafter"/>
</dbReference>
<dbReference type="OrthoDB" id="798409at2"/>
<dbReference type="GO" id="GO:0003700">
    <property type="term" value="F:DNA-binding transcription factor activity"/>
    <property type="evidence" value="ECO:0007669"/>
    <property type="project" value="TreeGrafter"/>
</dbReference>
<proteinExistence type="predicted"/>
<dbReference type="InterPro" id="IPR001387">
    <property type="entry name" value="Cro/C1-type_HTH"/>
</dbReference>
<evidence type="ECO:0000313" key="3">
    <source>
        <dbReference type="EMBL" id="TWI90861.1"/>
    </source>
</evidence>
<dbReference type="InterPro" id="IPR010982">
    <property type="entry name" value="Lambda_DNA-bd_dom_sf"/>
</dbReference>
<keyword evidence="4" id="KW-1185">Reference proteome</keyword>
<dbReference type="AlphaFoldDB" id="A0A562TB85"/>
<name>A0A562TB85_CHIJA</name>
<dbReference type="InterPro" id="IPR050807">
    <property type="entry name" value="TransReg_Diox_bact_type"/>
</dbReference>
<accession>A0A562TB85</accession>
<dbReference type="CDD" id="cd00093">
    <property type="entry name" value="HTH_XRE"/>
    <property type="match status" value="1"/>
</dbReference>
<gene>
    <name evidence="3" type="ORF">LX66_0221</name>
</gene>
<dbReference type="SMART" id="SM00530">
    <property type="entry name" value="HTH_XRE"/>
    <property type="match status" value="1"/>
</dbReference>
<comment type="caution">
    <text evidence="3">The sequence shown here is derived from an EMBL/GenBank/DDBJ whole genome shotgun (WGS) entry which is preliminary data.</text>
</comment>
<dbReference type="PANTHER" id="PTHR46797:SF1">
    <property type="entry name" value="METHYLPHOSPHONATE SYNTHASE"/>
    <property type="match status" value="1"/>
</dbReference>
<dbReference type="EMBL" id="VLLG01000002">
    <property type="protein sequence ID" value="TWI90861.1"/>
    <property type="molecule type" value="Genomic_DNA"/>
</dbReference>
<dbReference type="Gene3D" id="1.10.260.40">
    <property type="entry name" value="lambda repressor-like DNA-binding domains"/>
    <property type="match status" value="1"/>
</dbReference>
<protein>
    <submittedName>
        <fullName evidence="3">Helix-turn-helix protein</fullName>
    </submittedName>
</protein>
<reference evidence="3 4" key="1">
    <citation type="journal article" date="2013" name="Stand. Genomic Sci.">
        <title>Genomic Encyclopedia of Type Strains, Phase I: The one thousand microbial genomes (KMG-I) project.</title>
        <authorList>
            <person name="Kyrpides N.C."/>
            <person name="Woyke T."/>
            <person name="Eisen J.A."/>
            <person name="Garrity G."/>
            <person name="Lilburn T.G."/>
            <person name="Beck B.J."/>
            <person name="Whitman W.B."/>
            <person name="Hugenholtz P."/>
            <person name="Klenk H.P."/>
        </authorList>
    </citation>
    <scope>NUCLEOTIDE SEQUENCE [LARGE SCALE GENOMIC DNA]</scope>
    <source>
        <strain evidence="3 4">DSM 13484</strain>
    </source>
</reference>
<dbReference type="PROSITE" id="PS50943">
    <property type="entry name" value="HTH_CROC1"/>
    <property type="match status" value="1"/>
</dbReference>
<evidence type="ECO:0000313" key="4">
    <source>
        <dbReference type="Proteomes" id="UP000316778"/>
    </source>
</evidence>
<organism evidence="3 4">
    <name type="scientific">Chitinophaga japonensis</name>
    <name type="common">Flexibacter japonensis</name>
    <dbReference type="NCBI Taxonomy" id="104662"/>
    <lineage>
        <taxon>Bacteria</taxon>
        <taxon>Pseudomonadati</taxon>
        <taxon>Bacteroidota</taxon>
        <taxon>Chitinophagia</taxon>
        <taxon>Chitinophagales</taxon>
        <taxon>Chitinophagaceae</taxon>
        <taxon>Chitinophaga</taxon>
    </lineage>
</organism>
<dbReference type="SUPFAM" id="SSF47413">
    <property type="entry name" value="lambda repressor-like DNA-binding domains"/>
    <property type="match status" value="1"/>
</dbReference>
<dbReference type="Proteomes" id="UP000316778">
    <property type="component" value="Unassembled WGS sequence"/>
</dbReference>
<dbReference type="RefSeq" id="WP_145710042.1">
    <property type="nucleotide sequence ID" value="NZ_BAAAFY010000001.1"/>
</dbReference>
<evidence type="ECO:0000256" key="1">
    <source>
        <dbReference type="ARBA" id="ARBA00023125"/>
    </source>
</evidence>
<dbReference type="PANTHER" id="PTHR46797">
    <property type="entry name" value="HTH-TYPE TRANSCRIPTIONAL REGULATOR"/>
    <property type="match status" value="1"/>
</dbReference>
<dbReference type="GO" id="GO:0003677">
    <property type="term" value="F:DNA binding"/>
    <property type="evidence" value="ECO:0007669"/>
    <property type="project" value="UniProtKB-KW"/>
</dbReference>
<sequence>MDQKTVSVSYHHILRVTEKLRSLRRKQEYSQEYMAIMLNISQNAYSRLENGKTPLTINRLFEICALLKVDPGELLQADTDALGEDKTKTGNPAFVHASLSGRNGAL</sequence>